<reference evidence="3" key="1">
    <citation type="journal article" date="2014" name="Int. J. Syst. Evol. Microbiol.">
        <title>Complete genome sequence of Corynebacterium casei LMG S-19264T (=DSM 44701T), isolated from a smear-ripened cheese.</title>
        <authorList>
            <consortium name="US DOE Joint Genome Institute (JGI-PGF)"/>
            <person name="Walter F."/>
            <person name="Albersmeier A."/>
            <person name="Kalinowski J."/>
            <person name="Ruckert C."/>
        </authorList>
    </citation>
    <scope>NUCLEOTIDE SEQUENCE</scope>
    <source>
        <strain evidence="3">JCM 13064</strain>
    </source>
</reference>
<organism evidence="3 4">
    <name type="scientific">Sphaerisporangium melleum</name>
    <dbReference type="NCBI Taxonomy" id="321316"/>
    <lineage>
        <taxon>Bacteria</taxon>
        <taxon>Bacillati</taxon>
        <taxon>Actinomycetota</taxon>
        <taxon>Actinomycetes</taxon>
        <taxon>Streptosporangiales</taxon>
        <taxon>Streptosporangiaceae</taxon>
        <taxon>Sphaerisporangium</taxon>
    </lineage>
</organism>
<feature type="signal peptide" evidence="1">
    <location>
        <begin position="1"/>
        <end position="29"/>
    </location>
</feature>
<name>A0A917VHQ5_9ACTN</name>
<evidence type="ECO:0000256" key="1">
    <source>
        <dbReference type="SAM" id="SignalP"/>
    </source>
</evidence>
<sequence length="532" mass="54967">MRRVQRRAPAKAGLVLAAAALLAVPGAQGVPADAGFAVPEAAPPASGVTVTVDDGVAEGRDGRRRTVWRSAATGRAIGTLDGTASYGRYLVRDAEAGQRFYFNEDDGKARRITVVDALTGSVRWTMTSGRREDGPGRPYFYLLGLAAGRAIVDVPALGAVHALNLADGGLGWTARLPDGCRSLSREANVVDGEPSRVVDEREAALLARCDAGRVRLIRIDARTGALGGQTTVRPAGEPKLHLAHGVAVVTTPHSISIVTPGGRVAYERARAGCQCDAAVAGDTAVVIAQDGSAGGTEVAVVRLRSGEVVARHAYSKAELAGGDDRRGLVFVGRTVPYPLMIWNPMEPVDVWDARAGRLLTTIAPPLTAENDAVRAAAIGGGWGARGGVAAGAWPDACALIPPEALAERTGTAYLPGAAGRGPAELGLATPVSCALAPRTAGRTPVTVTVSWVYGSEEQATAAMRTLRTNGTISSSASSARVRGAGEAVHIDEMKDSIMMRVGSTLVLVEAYGESSTAMDAARIAAGRLGERR</sequence>
<proteinExistence type="predicted"/>
<dbReference type="EMBL" id="BMNT01000013">
    <property type="protein sequence ID" value="GGK83880.1"/>
    <property type="molecule type" value="Genomic_DNA"/>
</dbReference>
<dbReference type="Proteomes" id="UP000645217">
    <property type="component" value="Unassembled WGS sequence"/>
</dbReference>
<evidence type="ECO:0000313" key="4">
    <source>
        <dbReference type="Proteomes" id="UP000645217"/>
    </source>
</evidence>
<feature type="chain" id="PRO_5038628506" description="Pyrrolo-quinoline quinone repeat domain-containing protein" evidence="1">
    <location>
        <begin position="30"/>
        <end position="532"/>
    </location>
</feature>
<dbReference type="RefSeq" id="WP_189163405.1">
    <property type="nucleotide sequence ID" value="NZ_BMNT01000013.1"/>
</dbReference>
<dbReference type="Pfam" id="PF13360">
    <property type="entry name" value="PQQ_2"/>
    <property type="match status" value="1"/>
</dbReference>
<gene>
    <name evidence="3" type="ORF">GCM10007964_27930</name>
</gene>
<reference evidence="3" key="2">
    <citation type="submission" date="2020-09" db="EMBL/GenBank/DDBJ databases">
        <authorList>
            <person name="Sun Q."/>
            <person name="Ohkuma M."/>
        </authorList>
    </citation>
    <scope>NUCLEOTIDE SEQUENCE</scope>
    <source>
        <strain evidence="3">JCM 13064</strain>
    </source>
</reference>
<protein>
    <recommendedName>
        <fullName evidence="2">Pyrrolo-quinoline quinone repeat domain-containing protein</fullName>
    </recommendedName>
</protein>
<keyword evidence="1" id="KW-0732">Signal</keyword>
<evidence type="ECO:0000313" key="3">
    <source>
        <dbReference type="EMBL" id="GGK83880.1"/>
    </source>
</evidence>
<keyword evidence="4" id="KW-1185">Reference proteome</keyword>
<evidence type="ECO:0000259" key="2">
    <source>
        <dbReference type="Pfam" id="PF13360"/>
    </source>
</evidence>
<comment type="caution">
    <text evidence="3">The sequence shown here is derived from an EMBL/GenBank/DDBJ whole genome shotgun (WGS) entry which is preliminary data.</text>
</comment>
<feature type="domain" description="Pyrrolo-quinoline quinone repeat" evidence="2">
    <location>
        <begin position="65"/>
        <end position="251"/>
    </location>
</feature>
<dbReference type="AlphaFoldDB" id="A0A917VHQ5"/>
<dbReference type="InterPro" id="IPR011047">
    <property type="entry name" value="Quinoprotein_ADH-like_sf"/>
</dbReference>
<dbReference type="InterPro" id="IPR002372">
    <property type="entry name" value="PQQ_rpt_dom"/>
</dbReference>
<dbReference type="SUPFAM" id="SSF50998">
    <property type="entry name" value="Quinoprotein alcohol dehydrogenase-like"/>
    <property type="match status" value="1"/>
</dbReference>
<accession>A0A917VHQ5</accession>